<feature type="region of interest" description="Disordered" evidence="2">
    <location>
        <begin position="171"/>
        <end position="196"/>
    </location>
</feature>
<evidence type="ECO:0000313" key="5">
    <source>
        <dbReference type="Proteomes" id="UP000006552"/>
    </source>
</evidence>
<dbReference type="InterPro" id="IPR051324">
    <property type="entry name" value="Stress/Tellurium_Resist"/>
</dbReference>
<gene>
    <name evidence="4" type="primary">terA</name>
    <name evidence="4" type="ORF">p1B301</name>
</gene>
<dbReference type="PANTHER" id="PTHR32097">
    <property type="entry name" value="CAMP-BINDING PROTEIN 1-RELATED"/>
    <property type="match status" value="1"/>
</dbReference>
<evidence type="ECO:0000256" key="2">
    <source>
        <dbReference type="SAM" id="MobiDB-lite"/>
    </source>
</evidence>
<dbReference type="AlphaFoldDB" id="Q5NWT7"/>
<feature type="compositionally biased region" description="Pro residues" evidence="2">
    <location>
        <begin position="184"/>
        <end position="193"/>
    </location>
</feature>
<dbReference type="Pfam" id="PF02342">
    <property type="entry name" value="TerD"/>
    <property type="match status" value="1"/>
</dbReference>
<organism evidence="4 5">
    <name type="scientific">Aromatoleum aromaticum (strain DSM 19018 / LMG 30748 / EbN1)</name>
    <name type="common">Azoarcus sp. (strain EbN1)</name>
    <dbReference type="NCBI Taxonomy" id="76114"/>
    <lineage>
        <taxon>Bacteria</taxon>
        <taxon>Pseudomonadati</taxon>
        <taxon>Pseudomonadota</taxon>
        <taxon>Betaproteobacteria</taxon>
        <taxon>Rhodocyclales</taxon>
        <taxon>Rhodocyclaceae</taxon>
        <taxon>Aromatoleum</taxon>
    </lineage>
</organism>
<dbReference type="PANTHER" id="PTHR32097:SF3">
    <property type="entry name" value="TELLURITE RESISTANCE PROTEIN"/>
    <property type="match status" value="1"/>
</dbReference>
<name>Q5NWT7_AROAE</name>
<dbReference type="Proteomes" id="UP000006552">
    <property type="component" value="Plasmid 1"/>
</dbReference>
<dbReference type="Gene3D" id="2.60.60.30">
    <property type="entry name" value="sav2460 like domains"/>
    <property type="match status" value="2"/>
</dbReference>
<keyword evidence="1" id="KW-0778">Tellurium resistance</keyword>
<keyword evidence="4" id="KW-0614">Plasmid</keyword>
<accession>Q5NWT7</accession>
<dbReference type="KEGG" id="eba:p1B301"/>
<evidence type="ECO:0000256" key="1">
    <source>
        <dbReference type="ARBA" id="ARBA00022686"/>
    </source>
</evidence>
<keyword evidence="5" id="KW-1185">Reference proteome</keyword>
<proteinExistence type="predicted"/>
<dbReference type="PIRSF" id="PIRSF037118">
    <property type="entry name" value="Tellurite_resistance_TerA"/>
    <property type="match status" value="1"/>
</dbReference>
<evidence type="ECO:0000313" key="4">
    <source>
        <dbReference type="EMBL" id="CAI10477.1"/>
    </source>
</evidence>
<dbReference type="OrthoDB" id="2079357at2"/>
<protein>
    <submittedName>
        <fullName evidence="4">Tellurium resistance protein</fullName>
    </submittedName>
</protein>
<evidence type="ECO:0000259" key="3">
    <source>
        <dbReference type="Pfam" id="PF02342"/>
    </source>
</evidence>
<geneLocation type="plasmid" evidence="5">
    <name>pAzo1</name>
</geneLocation>
<feature type="domain" description="TerD" evidence="3">
    <location>
        <begin position="2"/>
        <end position="165"/>
    </location>
</feature>
<dbReference type="InterPro" id="IPR003325">
    <property type="entry name" value="TerD"/>
</dbReference>
<dbReference type="RefSeq" id="WP_011254702.1">
    <property type="nucleotide sequence ID" value="NC_006823.1"/>
</dbReference>
<dbReference type="HOGENOM" id="CLU_047549_0_0_4"/>
<dbReference type="InterPro" id="IPR017115">
    <property type="entry name" value="Tellurite_resistance_TerA"/>
</dbReference>
<sequence>MDFTRGQRLKLEAMGLSDGAFSVTVDLNAGPLTVDVACFGLDGVRKLSDERYMTFFNQPATPCGAVKFAGQGKFDFDLARLPASIDALVMTVAIDGAGTMRQLGASSVSLKNGSSVAGCYRFDGGHFASERAVMLLEFYRKDGAWRLCAVSQGFNGGLDALVQHFGGSVAEKPAPAPAQQRPAPAAPPPPAPPKVSLSKITLEKRGEKISLEKRGQAGHGRIVCNLNWSSGQTQEKRGFLGGVFGKAKSSGIDLDLGCLFELSDGHKGAVQALGNTFGDFNRAPYIHMAGDDRTGANSSGEFLYINGDHLKDLQRVCIYAFIYEGVANWGQADGVVTLTVPGHPPVEVRLDNHDNSKNMCAIAMIENEGGNLKITKLGEYFAGHVQLDERYQWGLRWKAGSKD</sequence>
<dbReference type="GO" id="GO:0046690">
    <property type="term" value="P:response to tellurium ion"/>
    <property type="evidence" value="ECO:0007669"/>
    <property type="project" value="UniProtKB-KW"/>
</dbReference>
<dbReference type="EMBL" id="CR555307">
    <property type="protein sequence ID" value="CAI10477.1"/>
    <property type="molecule type" value="Genomic_DNA"/>
</dbReference>
<reference evidence="4 5" key="1">
    <citation type="journal article" date="2005" name="Arch. Microbiol.">
        <title>The genome sequence of an anaerobic aromatic-degrading denitrifying bacterium, strain EbN1.</title>
        <authorList>
            <person name="Rabus R."/>
            <person name="Kube M."/>
            <person name="Heider J."/>
            <person name="Beck A."/>
            <person name="Heitmann K."/>
            <person name="Widdel F."/>
            <person name="Reinhardt R."/>
        </authorList>
    </citation>
    <scope>NUCLEOTIDE SEQUENCE [LARGE SCALE GENOMIC DNA]</scope>
    <source>
        <strain evidence="4 5">EbN1</strain>
        <plasmid evidence="5">Plasmid pAzo1</plasmid>
    </source>
</reference>
<dbReference type="CDD" id="cd06974">
    <property type="entry name" value="TerD_like"/>
    <property type="match status" value="2"/>
</dbReference>